<evidence type="ECO:0000313" key="2">
    <source>
        <dbReference type="Proteomes" id="UP001177744"/>
    </source>
</evidence>
<accession>A0AA40LT81</accession>
<protein>
    <submittedName>
        <fullName evidence="1">Uncharacterized protein</fullName>
    </submittedName>
</protein>
<reference evidence="1" key="1">
    <citation type="submission" date="2023-06" db="EMBL/GenBank/DDBJ databases">
        <title>Reference genome for the Northern bat (Eptesicus nilssonii), a most northern bat species.</title>
        <authorList>
            <person name="Laine V.N."/>
            <person name="Pulliainen A.T."/>
            <person name="Lilley T.M."/>
        </authorList>
    </citation>
    <scope>NUCLEOTIDE SEQUENCE</scope>
    <source>
        <strain evidence="1">BLF_Eptnil</strain>
        <tissue evidence="1">Kidney</tissue>
    </source>
</reference>
<dbReference type="Proteomes" id="UP001177744">
    <property type="component" value="Unassembled WGS sequence"/>
</dbReference>
<dbReference type="EMBL" id="JAULJE010000005">
    <property type="protein sequence ID" value="KAK1342809.1"/>
    <property type="molecule type" value="Genomic_DNA"/>
</dbReference>
<organism evidence="1 2">
    <name type="scientific">Cnephaeus nilssonii</name>
    <name type="common">Northern bat</name>
    <name type="synonym">Eptesicus nilssonii</name>
    <dbReference type="NCBI Taxonomy" id="3371016"/>
    <lineage>
        <taxon>Eukaryota</taxon>
        <taxon>Metazoa</taxon>
        <taxon>Chordata</taxon>
        <taxon>Craniata</taxon>
        <taxon>Vertebrata</taxon>
        <taxon>Euteleostomi</taxon>
        <taxon>Mammalia</taxon>
        <taxon>Eutheria</taxon>
        <taxon>Laurasiatheria</taxon>
        <taxon>Chiroptera</taxon>
        <taxon>Yangochiroptera</taxon>
        <taxon>Vespertilionidae</taxon>
        <taxon>Cnephaeus</taxon>
    </lineage>
</organism>
<sequence length="87" mass="9916">MARTLSSRRQWRHEFSILGRRSEFGRTISIQEPAHIQESESPLASKDHSCHQNVDLFACNGLEPHMPTNVVSQSSASTIFEHKLFSH</sequence>
<evidence type="ECO:0000313" key="1">
    <source>
        <dbReference type="EMBL" id="KAK1342809.1"/>
    </source>
</evidence>
<comment type="caution">
    <text evidence="1">The sequence shown here is derived from an EMBL/GenBank/DDBJ whole genome shotgun (WGS) entry which is preliminary data.</text>
</comment>
<dbReference type="AlphaFoldDB" id="A0AA40LT81"/>
<gene>
    <name evidence="1" type="ORF">QTO34_015576</name>
</gene>
<proteinExistence type="predicted"/>
<name>A0AA40LT81_CNENI</name>
<keyword evidence="2" id="KW-1185">Reference proteome</keyword>